<evidence type="ECO:0000313" key="7">
    <source>
        <dbReference type="EMBL" id="GAK53870.1"/>
    </source>
</evidence>
<protein>
    <recommendedName>
        <fullName evidence="1">site-specific DNA-methyltransferase (adenine-specific)</fullName>
        <ecNumber evidence="1">2.1.1.72</ecNumber>
    </recommendedName>
</protein>
<keyword evidence="3 7" id="KW-0808">Transferase</keyword>
<dbReference type="InterPro" id="IPR029063">
    <property type="entry name" value="SAM-dependent_MTases_sf"/>
</dbReference>
<evidence type="ECO:0000313" key="8">
    <source>
        <dbReference type="Proteomes" id="UP000030700"/>
    </source>
</evidence>
<keyword evidence="2 7" id="KW-0489">Methyltransferase</keyword>
<dbReference type="PANTHER" id="PTHR33841:SF1">
    <property type="entry name" value="DNA METHYLTRANSFERASE A"/>
    <property type="match status" value="1"/>
</dbReference>
<dbReference type="PANTHER" id="PTHR33841">
    <property type="entry name" value="DNA METHYLTRANSFERASE YEEA-RELATED"/>
    <property type="match status" value="1"/>
</dbReference>
<name>A0A081BR39_9BACT</name>
<dbReference type="EC" id="2.1.1.72" evidence="1"/>
<dbReference type="InterPro" id="IPR003356">
    <property type="entry name" value="DNA_methylase_A-5"/>
</dbReference>
<organism evidence="7">
    <name type="scientific">Candidatus Moduliflexus flocculans</name>
    <dbReference type="NCBI Taxonomy" id="1499966"/>
    <lineage>
        <taxon>Bacteria</taxon>
        <taxon>Candidatus Moduliflexota</taxon>
        <taxon>Candidatus Moduliflexia</taxon>
        <taxon>Candidatus Moduliflexales</taxon>
        <taxon>Candidatus Moduliflexaceae</taxon>
    </lineage>
</organism>
<dbReference type="STRING" id="1499966.U14_05145"/>
<dbReference type="Proteomes" id="UP000030700">
    <property type="component" value="Unassembled WGS sequence"/>
</dbReference>
<dbReference type="GO" id="GO:0003677">
    <property type="term" value="F:DNA binding"/>
    <property type="evidence" value="ECO:0007669"/>
    <property type="project" value="InterPro"/>
</dbReference>
<dbReference type="InterPro" id="IPR050953">
    <property type="entry name" value="N4_N6_ade-DNA_methylase"/>
</dbReference>
<dbReference type="SUPFAM" id="SSF53335">
    <property type="entry name" value="S-adenosyl-L-methionine-dependent methyltransferases"/>
    <property type="match status" value="1"/>
</dbReference>
<evidence type="ECO:0000256" key="1">
    <source>
        <dbReference type="ARBA" id="ARBA00011900"/>
    </source>
</evidence>
<dbReference type="PRINTS" id="PR00507">
    <property type="entry name" value="N12N6MTFRASE"/>
</dbReference>
<gene>
    <name evidence="7" type="ORF">U14_05145</name>
</gene>
<dbReference type="Gene3D" id="3.40.50.150">
    <property type="entry name" value="Vaccinia Virus protein VP39"/>
    <property type="match status" value="1"/>
</dbReference>
<evidence type="ECO:0000256" key="2">
    <source>
        <dbReference type="ARBA" id="ARBA00022603"/>
    </source>
</evidence>
<feature type="domain" description="DNA methylase adenine-specific" evidence="5">
    <location>
        <begin position="307"/>
        <end position="499"/>
    </location>
</feature>
<dbReference type="GO" id="GO:0032259">
    <property type="term" value="P:methylation"/>
    <property type="evidence" value="ECO:0007669"/>
    <property type="project" value="UniProtKB-KW"/>
</dbReference>
<dbReference type="HOGENOM" id="CLU_009503_0_0_0"/>
<dbReference type="GO" id="GO:0008170">
    <property type="term" value="F:N-methyltransferase activity"/>
    <property type="evidence" value="ECO:0007669"/>
    <property type="project" value="InterPro"/>
</dbReference>
<reference evidence="7" key="1">
    <citation type="journal article" date="2015" name="PeerJ">
        <title>First genomic representation of candidate bacterial phylum KSB3 points to enhanced environmental sensing as a trigger of wastewater bulking.</title>
        <authorList>
            <person name="Sekiguchi Y."/>
            <person name="Ohashi A."/>
            <person name="Parks D.H."/>
            <person name="Yamauchi T."/>
            <person name="Tyson G.W."/>
            <person name="Hugenholtz P."/>
        </authorList>
    </citation>
    <scope>NUCLEOTIDE SEQUENCE [LARGE SCALE GENOMIC DNA]</scope>
</reference>
<dbReference type="EMBL" id="DF820460">
    <property type="protein sequence ID" value="GAK53870.1"/>
    <property type="molecule type" value="Genomic_DNA"/>
</dbReference>
<proteinExistence type="predicted"/>
<sequence>MNTPFQQLCLMYLTELREARQHALATDELSLRPALDRFLKAVAEQIGRPVVFLSEAKKIASGRPDFTATVNGLPIGYVEAEAYDVDLKKLTGHAKEQNDRFHANLDNFLLTNHLKFILYVSGKEAGDATLPAPPQHGKISVSSDQAEVLSTLLTQFMQGKWASIASPKELAAHLARRARQIRNEVAAVLRDPATKNGEVYEHYEAVKATLLPEIREEEFAGLYAQTIAYGLFAARCMTLSGATFTRDAAAKLIPKTNPFLRKLFQRIATNDLDDRIAWIADDTAQLLAQAQMAEILAEFGKQTGREDPVVHFYETFLAEYDPTVRETRGVYYTPEPVVSYIARSLDALLKTRFNKPKGLADEKTLILDPATGTGSFLFEVVRLIHQTVTSTMGLGAWSDYVEHRLLPRLFGFELLMAPYAVAHLKLGLLLQQLHYSFQETQRLGIYLTNTLDDAVLKSEALGLTKFIVEEADTAATIKKERPILIVLGNPPYSTHSANRSEQQVLIQEGFQYSVKSSGGIGGSHRRAGKLGAKIMLKTFIGKLIEDYKFVDGKPLGEQNSKLLQDDYVKFIRFAQWRIERTGEGIVGFITNHGYLDNPTFRGMRQSLMQTFNEIYVYNLHGNSRKKEIAPDGGKDENVFDIQQGVAIMFCVKQQGNSQPTQVYYADLWGKRLNKNETLAQMDWHSTQWKALQPCSPFYLFVPQNIDLLPEYEQGWKMTEVMPVNSTGVKTHRDHFVMDFDETALKKRIIDFRNLQISDEEIARRYELVDTRDWRLHPKRSSLATNPDWEKYFTKCLYRPFDIRPCYHHEDVIELPRNEIMCNMVGRKNLAFIATRQVTNLDFCHVLCSNLIAEMKTCSHDRGTNFFPLYLYPHGDTKQTKSKILGIVPNFSQDFLSALAERLKLRQERKYGLPEGIAPEDIFHYAYAIFHSPTYRERYAEFLKIDFPRLPLTSDLDLFRDLAAFGRQLVALHLLDAKAVPILQDTISPFPESGTNLVERVRYDEQTQRVFINATQYFDHVPPEAWVFHVGGYQVCEKWLKDRKERKLTIDDIEHYQQIVVALLETIRLMTAIDERITGFPIT</sequence>
<evidence type="ECO:0000259" key="6">
    <source>
        <dbReference type="Pfam" id="PF18135"/>
    </source>
</evidence>
<dbReference type="Pfam" id="PF18135">
    <property type="entry name" value="Type_ISP_C"/>
    <property type="match status" value="1"/>
</dbReference>
<comment type="catalytic activity">
    <reaction evidence="4">
        <text>a 2'-deoxyadenosine in DNA + S-adenosyl-L-methionine = an N(6)-methyl-2'-deoxyadenosine in DNA + S-adenosyl-L-homocysteine + H(+)</text>
        <dbReference type="Rhea" id="RHEA:15197"/>
        <dbReference type="Rhea" id="RHEA-COMP:12418"/>
        <dbReference type="Rhea" id="RHEA-COMP:12419"/>
        <dbReference type="ChEBI" id="CHEBI:15378"/>
        <dbReference type="ChEBI" id="CHEBI:57856"/>
        <dbReference type="ChEBI" id="CHEBI:59789"/>
        <dbReference type="ChEBI" id="CHEBI:90615"/>
        <dbReference type="ChEBI" id="CHEBI:90616"/>
        <dbReference type="EC" id="2.1.1.72"/>
    </reaction>
</comment>
<evidence type="ECO:0000256" key="4">
    <source>
        <dbReference type="ARBA" id="ARBA00047942"/>
    </source>
</evidence>
<evidence type="ECO:0000259" key="5">
    <source>
        <dbReference type="Pfam" id="PF02384"/>
    </source>
</evidence>
<evidence type="ECO:0000256" key="3">
    <source>
        <dbReference type="ARBA" id="ARBA00022679"/>
    </source>
</evidence>
<feature type="domain" description="Type ISP restriction-modification enzyme LLaBIII C-terminal specificity" evidence="6">
    <location>
        <begin position="719"/>
        <end position="1069"/>
    </location>
</feature>
<keyword evidence="8" id="KW-1185">Reference proteome</keyword>
<dbReference type="GO" id="GO:0009007">
    <property type="term" value="F:site-specific DNA-methyltransferase (adenine-specific) activity"/>
    <property type="evidence" value="ECO:0007669"/>
    <property type="project" value="UniProtKB-EC"/>
</dbReference>
<accession>A0A081BR39</accession>
<dbReference type="InterPro" id="IPR041635">
    <property type="entry name" value="Type_ISP_LLaBIII_C"/>
</dbReference>
<dbReference type="AlphaFoldDB" id="A0A081BR39"/>
<dbReference type="Pfam" id="PF02384">
    <property type="entry name" value="N6_Mtase"/>
    <property type="match status" value="1"/>
</dbReference>